<feature type="region of interest" description="Disordered" evidence="11">
    <location>
        <begin position="188"/>
        <end position="216"/>
    </location>
</feature>
<comment type="caution">
    <text evidence="13">The sequence shown here is derived from an EMBL/GenBank/DDBJ whole genome shotgun (WGS) entry which is preliminary data.</text>
</comment>
<keyword evidence="14" id="KW-1185">Reference proteome</keyword>
<dbReference type="PANTHER" id="PTHR24056">
    <property type="entry name" value="CELL DIVISION PROTEIN KINASE"/>
    <property type="match status" value="1"/>
</dbReference>
<feature type="compositionally biased region" description="Low complexity" evidence="11">
    <location>
        <begin position="122"/>
        <end position="136"/>
    </location>
</feature>
<dbReference type="PANTHER" id="PTHR24056:SF546">
    <property type="entry name" value="CYCLIN-DEPENDENT KINASE 12"/>
    <property type="match status" value="1"/>
</dbReference>
<evidence type="ECO:0000256" key="11">
    <source>
        <dbReference type="SAM" id="MobiDB-lite"/>
    </source>
</evidence>
<evidence type="ECO:0000256" key="7">
    <source>
        <dbReference type="ARBA" id="ARBA00047811"/>
    </source>
</evidence>
<organism evidence="13 14">
    <name type="scientific">Hermanssonia centrifuga</name>
    <dbReference type="NCBI Taxonomy" id="98765"/>
    <lineage>
        <taxon>Eukaryota</taxon>
        <taxon>Fungi</taxon>
        <taxon>Dikarya</taxon>
        <taxon>Basidiomycota</taxon>
        <taxon>Agaricomycotina</taxon>
        <taxon>Agaricomycetes</taxon>
        <taxon>Polyporales</taxon>
        <taxon>Meruliaceae</taxon>
        <taxon>Hermanssonia</taxon>
    </lineage>
</organism>
<evidence type="ECO:0000256" key="2">
    <source>
        <dbReference type="ARBA" id="ARBA00022527"/>
    </source>
</evidence>
<evidence type="ECO:0000256" key="10">
    <source>
        <dbReference type="PROSITE-ProRule" id="PRU10141"/>
    </source>
</evidence>
<comment type="catalytic activity">
    <reaction evidence="8">
        <text>L-seryl-[protein] + ATP = O-phospho-L-seryl-[protein] + ADP + H(+)</text>
        <dbReference type="Rhea" id="RHEA:17989"/>
        <dbReference type="Rhea" id="RHEA-COMP:9863"/>
        <dbReference type="Rhea" id="RHEA-COMP:11604"/>
        <dbReference type="ChEBI" id="CHEBI:15378"/>
        <dbReference type="ChEBI" id="CHEBI:29999"/>
        <dbReference type="ChEBI" id="CHEBI:30616"/>
        <dbReference type="ChEBI" id="CHEBI:83421"/>
        <dbReference type="ChEBI" id="CHEBI:456216"/>
        <dbReference type="EC" id="2.7.11.22"/>
    </reaction>
</comment>
<feature type="compositionally biased region" description="Polar residues" evidence="11">
    <location>
        <begin position="74"/>
        <end position="90"/>
    </location>
</feature>
<dbReference type="GO" id="GO:0004693">
    <property type="term" value="F:cyclin-dependent protein serine/threonine kinase activity"/>
    <property type="evidence" value="ECO:0007669"/>
    <property type="project" value="UniProtKB-EC"/>
</dbReference>
<accession>A0A2R6NM35</accession>
<gene>
    <name evidence="13" type="ORF">PHLCEN_2v10691</name>
</gene>
<comment type="catalytic activity">
    <reaction evidence="9">
        <text>[DNA-directed RNA polymerase] + ATP = phospho-[DNA-directed RNA polymerase] + ADP + H(+)</text>
        <dbReference type="Rhea" id="RHEA:10216"/>
        <dbReference type="Rhea" id="RHEA-COMP:11321"/>
        <dbReference type="Rhea" id="RHEA-COMP:11322"/>
        <dbReference type="ChEBI" id="CHEBI:15378"/>
        <dbReference type="ChEBI" id="CHEBI:30616"/>
        <dbReference type="ChEBI" id="CHEBI:43176"/>
        <dbReference type="ChEBI" id="CHEBI:68546"/>
        <dbReference type="ChEBI" id="CHEBI:456216"/>
        <dbReference type="EC" id="2.7.11.23"/>
    </reaction>
</comment>
<dbReference type="Gene3D" id="3.30.200.20">
    <property type="entry name" value="Phosphorylase Kinase, domain 1"/>
    <property type="match status" value="1"/>
</dbReference>
<dbReference type="InterPro" id="IPR011009">
    <property type="entry name" value="Kinase-like_dom_sf"/>
</dbReference>
<dbReference type="FunFam" id="1.10.510.10:FF:000415">
    <property type="entry name" value="CMGC/CDK/CRK7 protein kinase, variant"/>
    <property type="match status" value="1"/>
</dbReference>
<dbReference type="InterPro" id="IPR000719">
    <property type="entry name" value="Prot_kinase_dom"/>
</dbReference>
<evidence type="ECO:0000256" key="6">
    <source>
        <dbReference type="ARBA" id="ARBA00022840"/>
    </source>
</evidence>
<dbReference type="Proteomes" id="UP000186601">
    <property type="component" value="Unassembled WGS sequence"/>
</dbReference>
<feature type="compositionally biased region" description="Basic and acidic residues" evidence="11">
    <location>
        <begin position="93"/>
        <end position="117"/>
    </location>
</feature>
<dbReference type="PROSITE" id="PS50011">
    <property type="entry name" value="PROTEIN_KINASE_DOM"/>
    <property type="match status" value="1"/>
</dbReference>
<evidence type="ECO:0000259" key="12">
    <source>
        <dbReference type="PROSITE" id="PS50011"/>
    </source>
</evidence>
<dbReference type="InterPro" id="IPR017441">
    <property type="entry name" value="Protein_kinase_ATP_BS"/>
</dbReference>
<comment type="catalytic activity">
    <reaction evidence="7">
        <text>L-threonyl-[protein] + ATP = O-phospho-L-threonyl-[protein] + ADP + H(+)</text>
        <dbReference type="Rhea" id="RHEA:46608"/>
        <dbReference type="Rhea" id="RHEA-COMP:11060"/>
        <dbReference type="Rhea" id="RHEA-COMP:11605"/>
        <dbReference type="ChEBI" id="CHEBI:15378"/>
        <dbReference type="ChEBI" id="CHEBI:30013"/>
        <dbReference type="ChEBI" id="CHEBI:30616"/>
        <dbReference type="ChEBI" id="CHEBI:61977"/>
        <dbReference type="ChEBI" id="CHEBI:456216"/>
        <dbReference type="EC" id="2.7.11.22"/>
    </reaction>
</comment>
<protein>
    <recommendedName>
        <fullName evidence="12">Protein kinase domain-containing protein</fullName>
    </recommendedName>
</protein>
<dbReference type="CDD" id="cd07840">
    <property type="entry name" value="STKc_CDK9_like"/>
    <property type="match status" value="1"/>
</dbReference>
<dbReference type="PROSITE" id="PS00107">
    <property type="entry name" value="PROTEIN_KINASE_ATP"/>
    <property type="match status" value="1"/>
</dbReference>
<dbReference type="GO" id="GO:0030332">
    <property type="term" value="F:cyclin binding"/>
    <property type="evidence" value="ECO:0007669"/>
    <property type="project" value="TreeGrafter"/>
</dbReference>
<evidence type="ECO:0000256" key="4">
    <source>
        <dbReference type="ARBA" id="ARBA00022741"/>
    </source>
</evidence>
<evidence type="ECO:0000313" key="13">
    <source>
        <dbReference type="EMBL" id="PSR73399.1"/>
    </source>
</evidence>
<dbReference type="Gene3D" id="1.10.510.10">
    <property type="entry name" value="Transferase(Phosphotransferase) domain 1"/>
    <property type="match status" value="1"/>
</dbReference>
<keyword evidence="4 10" id="KW-0547">Nucleotide-binding</keyword>
<name>A0A2R6NM35_9APHY</name>
<dbReference type="SUPFAM" id="SSF56112">
    <property type="entry name" value="Protein kinase-like (PK-like)"/>
    <property type="match status" value="1"/>
</dbReference>
<dbReference type="GO" id="GO:0005524">
    <property type="term" value="F:ATP binding"/>
    <property type="evidence" value="ECO:0007669"/>
    <property type="project" value="UniProtKB-UniRule"/>
</dbReference>
<feature type="region of interest" description="Disordered" evidence="11">
    <location>
        <begin position="1"/>
        <end position="148"/>
    </location>
</feature>
<keyword evidence="5" id="KW-0418">Kinase</keyword>
<evidence type="ECO:0000256" key="9">
    <source>
        <dbReference type="ARBA" id="ARBA00049280"/>
    </source>
</evidence>
<reference evidence="13 14" key="1">
    <citation type="submission" date="2018-02" db="EMBL/GenBank/DDBJ databases">
        <title>Genome sequence of the basidiomycete white-rot fungus Phlebia centrifuga.</title>
        <authorList>
            <person name="Granchi Z."/>
            <person name="Peng M."/>
            <person name="de Vries R.P."/>
            <person name="Hilden K."/>
            <person name="Makela M.R."/>
            <person name="Grigoriev I."/>
            <person name="Riley R."/>
        </authorList>
    </citation>
    <scope>NUCLEOTIDE SEQUENCE [LARGE SCALE GENOMIC DNA]</scope>
    <source>
        <strain evidence="13 14">FBCC195</strain>
    </source>
</reference>
<evidence type="ECO:0000256" key="1">
    <source>
        <dbReference type="ARBA" id="ARBA00006485"/>
    </source>
</evidence>
<dbReference type="GO" id="GO:0008353">
    <property type="term" value="F:RNA polymerase II CTD heptapeptide repeat kinase activity"/>
    <property type="evidence" value="ECO:0007669"/>
    <property type="project" value="UniProtKB-EC"/>
</dbReference>
<dbReference type="GO" id="GO:0008024">
    <property type="term" value="C:cyclin/CDK positive transcription elongation factor complex"/>
    <property type="evidence" value="ECO:0007669"/>
    <property type="project" value="TreeGrafter"/>
</dbReference>
<evidence type="ECO:0000313" key="14">
    <source>
        <dbReference type="Proteomes" id="UP000186601"/>
    </source>
</evidence>
<dbReference type="InterPro" id="IPR008271">
    <property type="entry name" value="Ser/Thr_kinase_AS"/>
</dbReference>
<dbReference type="FunFam" id="3.30.200.20:FF:000375">
    <property type="entry name" value="Cell division related protein kinase 2"/>
    <property type="match status" value="1"/>
</dbReference>
<keyword evidence="3" id="KW-0808">Transferase</keyword>
<feature type="domain" description="Protein kinase" evidence="12">
    <location>
        <begin position="223"/>
        <end position="507"/>
    </location>
</feature>
<evidence type="ECO:0000256" key="3">
    <source>
        <dbReference type="ARBA" id="ARBA00022679"/>
    </source>
</evidence>
<dbReference type="STRING" id="98765.A0A2R6NM35"/>
<sequence length="547" mass="62151">MPPPAIALPEYRERTSVAHRPRSPSPLDPQVKPVSASRGKPAGFKPIGQQSSSLKRFFPGDDDDEDNEPPAVARQSSAAETSTSRPQAFSSAELHRASPVEVPYDHSRSRFEDRSPADAKWSSPRLTPPRSRYSYSPSPPHESQSDNRRHTTIPAVMRNSAQTQSLPSTHQPNHVNERGLMTADMARAPRGREFSQRQRCSSPEMHTPMVTRPTTPKSTEELYEIVSQVGEGTFGKVYKARNTGSGKFVALKRIRMEAERDGFPVTAMREIKLLQSLRHDNIVRLYEMMVSNGSVYMVFEYMDHDLTGILSQNQFSFTDAHLKSLCRQMLAGLAYLHHKGVVHRDIKGSNILINNRGELKLGDFGLARFYQKRRKSDYTNRVITLWYRPPELLFGTTVYGPEVDMWSAGCIMLELFTKKPVFQGNDEIHQLDVIYKIIGTPTPERWPEVTSLPWYELVKPKEVVLNHFRELFQKWLSPAALDLAEQLLAYDPAKRVTALQALDAPYFTQEQPRAEAPVGLSTLEGEWHELETKRERAKKRRKTESGT</sequence>
<dbReference type="InterPro" id="IPR050108">
    <property type="entry name" value="CDK"/>
</dbReference>
<dbReference type="EMBL" id="MLYV02001076">
    <property type="protein sequence ID" value="PSR73399.1"/>
    <property type="molecule type" value="Genomic_DNA"/>
</dbReference>
<keyword evidence="6 10" id="KW-0067">ATP-binding</keyword>
<dbReference type="AlphaFoldDB" id="A0A2R6NM35"/>
<proteinExistence type="inferred from homology"/>
<dbReference type="GO" id="GO:0032968">
    <property type="term" value="P:positive regulation of transcription elongation by RNA polymerase II"/>
    <property type="evidence" value="ECO:0007669"/>
    <property type="project" value="TreeGrafter"/>
</dbReference>
<comment type="similarity">
    <text evidence="1">Belongs to the protein kinase superfamily. CMGC Ser/Thr protein kinase family. CDC2/CDKX subfamily.</text>
</comment>
<keyword evidence="2" id="KW-0723">Serine/threonine-protein kinase</keyword>
<evidence type="ECO:0000256" key="8">
    <source>
        <dbReference type="ARBA" id="ARBA00048367"/>
    </source>
</evidence>
<evidence type="ECO:0000256" key="5">
    <source>
        <dbReference type="ARBA" id="ARBA00022777"/>
    </source>
</evidence>
<dbReference type="PROSITE" id="PS00108">
    <property type="entry name" value="PROTEIN_KINASE_ST"/>
    <property type="match status" value="1"/>
</dbReference>
<dbReference type="SMART" id="SM00220">
    <property type="entry name" value="S_TKc"/>
    <property type="match status" value="1"/>
</dbReference>
<feature type="binding site" evidence="10">
    <location>
        <position position="252"/>
    </location>
    <ligand>
        <name>ATP</name>
        <dbReference type="ChEBI" id="CHEBI:30616"/>
    </ligand>
</feature>
<dbReference type="OrthoDB" id="204883at2759"/>
<dbReference type="Pfam" id="PF00069">
    <property type="entry name" value="Pkinase"/>
    <property type="match status" value="1"/>
</dbReference>